<dbReference type="RefSeq" id="WP_067157787.1">
    <property type="nucleotide sequence ID" value="NZ_CP014864.1"/>
</dbReference>
<proteinExistence type="predicted"/>
<reference evidence="3" key="1">
    <citation type="submission" date="2016-03" db="EMBL/GenBank/DDBJ databases">
        <authorList>
            <person name="Lee Y.-S."/>
            <person name="Choi Y.-L."/>
        </authorList>
    </citation>
    <scope>NUCLEOTIDE SEQUENCE [LARGE SCALE GENOMIC DNA]</scope>
    <source>
        <strain evidence="3">DAU221</strain>
    </source>
</reference>
<evidence type="ECO:0000313" key="3">
    <source>
        <dbReference type="Proteomes" id="UP000076077"/>
    </source>
</evidence>
<dbReference type="GO" id="GO:0016740">
    <property type="term" value="F:transferase activity"/>
    <property type="evidence" value="ECO:0007669"/>
    <property type="project" value="UniProtKB-KW"/>
</dbReference>
<protein>
    <submittedName>
        <fullName evidence="2">Acetyltransferase</fullName>
    </submittedName>
</protein>
<dbReference type="KEGG" id="mthd:A3224_09855"/>
<organism evidence="2 3">
    <name type="scientific">Microbulbifer thermotolerans</name>
    <dbReference type="NCBI Taxonomy" id="252514"/>
    <lineage>
        <taxon>Bacteria</taxon>
        <taxon>Pseudomonadati</taxon>
        <taxon>Pseudomonadota</taxon>
        <taxon>Gammaproteobacteria</taxon>
        <taxon>Cellvibrionales</taxon>
        <taxon>Microbulbiferaceae</taxon>
        <taxon>Microbulbifer</taxon>
    </lineage>
</organism>
<name>A0A143HSB8_MICTH</name>
<dbReference type="AlphaFoldDB" id="A0A143HSB8"/>
<feature type="chain" id="PRO_5007509826" evidence="1">
    <location>
        <begin position="21"/>
        <end position="246"/>
    </location>
</feature>
<feature type="signal peptide" evidence="1">
    <location>
        <begin position="1"/>
        <end position="20"/>
    </location>
</feature>
<keyword evidence="2" id="KW-0808">Transferase</keyword>
<evidence type="ECO:0000313" key="2">
    <source>
        <dbReference type="EMBL" id="AMX04172.1"/>
    </source>
</evidence>
<dbReference type="Proteomes" id="UP000076077">
    <property type="component" value="Chromosome"/>
</dbReference>
<dbReference type="InterPro" id="IPR029058">
    <property type="entry name" value="AB_hydrolase_fold"/>
</dbReference>
<dbReference type="EMBL" id="CP014864">
    <property type="protein sequence ID" value="AMX04172.1"/>
    <property type="molecule type" value="Genomic_DNA"/>
</dbReference>
<dbReference type="PANTHER" id="PTHR37946">
    <property type="entry name" value="SLL1969 PROTEIN"/>
    <property type="match status" value="1"/>
</dbReference>
<dbReference type="PANTHER" id="PTHR37946:SF1">
    <property type="entry name" value="SLL1969 PROTEIN"/>
    <property type="match status" value="1"/>
</dbReference>
<sequence>MRKSLILFVTCLLVSMDAVASDCVILLHGLARSESSMSKMSNALEEAGYYAVNMGYPSRESEIALLSEDTIPKALERCPEGVPVSFVTHSMGGIIVRQYLSEYEIPNLKHVVMLGPPNRGSEVVDNLKNVPGFKAVNGPAGLQLGTDKSSVPNSLGPATFSLGVIAGSRSINPILSTMLPNPDDGKVSVENTKLEGMKDHIVMPVTHPFMMKNNEVIEQVLHFLEFGEFSHSNPEQSRDDEVSELK</sequence>
<dbReference type="SUPFAM" id="SSF53474">
    <property type="entry name" value="alpha/beta-Hydrolases"/>
    <property type="match status" value="1"/>
</dbReference>
<keyword evidence="3" id="KW-1185">Reference proteome</keyword>
<dbReference type="OrthoDB" id="556502at2"/>
<dbReference type="GeneID" id="76608353"/>
<gene>
    <name evidence="2" type="ORF">A3224_09855</name>
</gene>
<keyword evidence="1" id="KW-0732">Signal</keyword>
<dbReference type="Gene3D" id="3.40.50.1820">
    <property type="entry name" value="alpha/beta hydrolase"/>
    <property type="match status" value="1"/>
</dbReference>
<accession>A0A143HSB8</accession>
<evidence type="ECO:0000256" key="1">
    <source>
        <dbReference type="SAM" id="SignalP"/>
    </source>
</evidence>